<feature type="compositionally biased region" description="Low complexity" evidence="1">
    <location>
        <begin position="39"/>
        <end position="51"/>
    </location>
</feature>
<feature type="region of interest" description="Disordered" evidence="1">
    <location>
        <begin position="39"/>
        <end position="70"/>
    </location>
</feature>
<dbReference type="Proteomes" id="UP001501196">
    <property type="component" value="Unassembled WGS sequence"/>
</dbReference>
<evidence type="ECO:0000313" key="2">
    <source>
        <dbReference type="EMBL" id="GAA2036012.1"/>
    </source>
</evidence>
<dbReference type="EMBL" id="BAAAPW010000002">
    <property type="protein sequence ID" value="GAA2036012.1"/>
    <property type="molecule type" value="Genomic_DNA"/>
</dbReference>
<name>A0ABP5G220_9MICO</name>
<gene>
    <name evidence="2" type="ORF">GCM10009819_20700</name>
</gene>
<evidence type="ECO:0000256" key="1">
    <source>
        <dbReference type="SAM" id="MobiDB-lite"/>
    </source>
</evidence>
<keyword evidence="3" id="KW-1185">Reference proteome</keyword>
<sequence length="70" mass="6893">MGMSRIHTAALAASAAIALFAGGWAAFAPRRAEVARATDAAAGAPHARTAASGRAGDSARTAADTTEAIR</sequence>
<protein>
    <submittedName>
        <fullName evidence="2">Uncharacterized protein</fullName>
    </submittedName>
</protein>
<comment type="caution">
    <text evidence="2">The sequence shown here is derived from an EMBL/GenBank/DDBJ whole genome shotgun (WGS) entry which is preliminary data.</text>
</comment>
<proteinExistence type="predicted"/>
<organism evidence="2 3">
    <name type="scientific">Agromyces tropicus</name>
    <dbReference type="NCBI Taxonomy" id="555371"/>
    <lineage>
        <taxon>Bacteria</taxon>
        <taxon>Bacillati</taxon>
        <taxon>Actinomycetota</taxon>
        <taxon>Actinomycetes</taxon>
        <taxon>Micrococcales</taxon>
        <taxon>Microbacteriaceae</taxon>
        <taxon>Agromyces</taxon>
    </lineage>
</organism>
<reference evidence="3" key="1">
    <citation type="journal article" date="2019" name="Int. J. Syst. Evol. Microbiol.">
        <title>The Global Catalogue of Microorganisms (GCM) 10K type strain sequencing project: providing services to taxonomists for standard genome sequencing and annotation.</title>
        <authorList>
            <consortium name="The Broad Institute Genomics Platform"/>
            <consortium name="The Broad Institute Genome Sequencing Center for Infectious Disease"/>
            <person name="Wu L."/>
            <person name="Ma J."/>
        </authorList>
    </citation>
    <scope>NUCLEOTIDE SEQUENCE [LARGE SCALE GENOMIC DNA]</scope>
    <source>
        <strain evidence="3">JCM 15672</strain>
    </source>
</reference>
<accession>A0ABP5G220</accession>
<evidence type="ECO:0000313" key="3">
    <source>
        <dbReference type="Proteomes" id="UP001501196"/>
    </source>
</evidence>